<organism evidence="2 3">
    <name type="scientific">Micromonospora andamanensis</name>
    <dbReference type="NCBI Taxonomy" id="1287068"/>
    <lineage>
        <taxon>Bacteria</taxon>
        <taxon>Bacillati</taxon>
        <taxon>Actinomycetota</taxon>
        <taxon>Actinomycetes</taxon>
        <taxon>Micromonosporales</taxon>
        <taxon>Micromonosporaceae</taxon>
        <taxon>Micromonospora</taxon>
    </lineage>
</organism>
<dbReference type="Proteomes" id="UP000647017">
    <property type="component" value="Unassembled WGS sequence"/>
</dbReference>
<dbReference type="EMBL" id="BOOZ01000035">
    <property type="protein sequence ID" value="GIJ11647.1"/>
    <property type="molecule type" value="Genomic_DNA"/>
</dbReference>
<dbReference type="Pfam" id="PF17940">
    <property type="entry name" value="TetR_C_31"/>
    <property type="match status" value="1"/>
</dbReference>
<name>A0ABQ4I197_9ACTN</name>
<dbReference type="Gene3D" id="1.10.357.10">
    <property type="entry name" value="Tetracycline Repressor, domain 2"/>
    <property type="match status" value="1"/>
</dbReference>
<evidence type="ECO:0000313" key="2">
    <source>
        <dbReference type="EMBL" id="GIJ11647.1"/>
    </source>
</evidence>
<dbReference type="SUPFAM" id="SSF46689">
    <property type="entry name" value="Homeodomain-like"/>
    <property type="match status" value="1"/>
</dbReference>
<keyword evidence="3" id="KW-1185">Reference proteome</keyword>
<feature type="domain" description="Tetracyclin repressor-like C-terminal group 31" evidence="1">
    <location>
        <begin position="73"/>
        <end position="180"/>
    </location>
</feature>
<protein>
    <submittedName>
        <fullName evidence="2">TetR family transcriptional regulator</fullName>
    </submittedName>
</protein>
<dbReference type="InterPro" id="IPR041583">
    <property type="entry name" value="TetR_C_31"/>
</dbReference>
<comment type="caution">
    <text evidence="2">The sequence shown here is derived from an EMBL/GenBank/DDBJ whole genome shotgun (WGS) entry which is preliminary data.</text>
</comment>
<accession>A0ABQ4I197</accession>
<reference evidence="2 3" key="1">
    <citation type="submission" date="2021-01" db="EMBL/GenBank/DDBJ databases">
        <title>Whole genome shotgun sequence of Verrucosispora andamanensis NBRC 109075.</title>
        <authorList>
            <person name="Komaki H."/>
            <person name="Tamura T."/>
        </authorList>
    </citation>
    <scope>NUCLEOTIDE SEQUENCE [LARGE SCALE GENOMIC DNA]</scope>
    <source>
        <strain evidence="2 3">NBRC 109075</strain>
    </source>
</reference>
<sequence length="182" mass="19577">MPVATDRRAVIADAAITTLARAGGRGLTHRAVDKEAGLPIGSTSYYLRTRADLLRAAVDRLAELDEAALTPATDGTLAADLARVIDHLLTTDRERLLARYELALESVRRPELRVFLAAGTHRVRGVIEQRLAEQGVAAPREVAEATLALVDGLLFAELTAIEGQQRGRPDLEAALARLVGTR</sequence>
<proteinExistence type="predicted"/>
<evidence type="ECO:0000313" key="3">
    <source>
        <dbReference type="Proteomes" id="UP000647017"/>
    </source>
</evidence>
<evidence type="ECO:0000259" key="1">
    <source>
        <dbReference type="Pfam" id="PF17940"/>
    </source>
</evidence>
<gene>
    <name evidence="2" type="ORF">Van01_48610</name>
</gene>
<dbReference type="InterPro" id="IPR009057">
    <property type="entry name" value="Homeodomain-like_sf"/>
</dbReference>